<evidence type="ECO:0000313" key="2">
    <source>
        <dbReference type="EMBL" id="KAK7317338.1"/>
    </source>
</evidence>
<dbReference type="InterPro" id="IPR053151">
    <property type="entry name" value="RNase_H-like"/>
</dbReference>
<dbReference type="GO" id="GO:0003676">
    <property type="term" value="F:nucleic acid binding"/>
    <property type="evidence" value="ECO:0007669"/>
    <property type="project" value="InterPro"/>
</dbReference>
<proteinExistence type="predicted"/>
<organism evidence="2 3">
    <name type="scientific">Clitoria ternatea</name>
    <name type="common">Butterfly pea</name>
    <dbReference type="NCBI Taxonomy" id="43366"/>
    <lineage>
        <taxon>Eukaryota</taxon>
        <taxon>Viridiplantae</taxon>
        <taxon>Streptophyta</taxon>
        <taxon>Embryophyta</taxon>
        <taxon>Tracheophyta</taxon>
        <taxon>Spermatophyta</taxon>
        <taxon>Magnoliopsida</taxon>
        <taxon>eudicotyledons</taxon>
        <taxon>Gunneridae</taxon>
        <taxon>Pentapetalae</taxon>
        <taxon>rosids</taxon>
        <taxon>fabids</taxon>
        <taxon>Fabales</taxon>
        <taxon>Fabaceae</taxon>
        <taxon>Papilionoideae</taxon>
        <taxon>50 kb inversion clade</taxon>
        <taxon>NPAAA clade</taxon>
        <taxon>indigoferoid/millettioid clade</taxon>
        <taxon>Phaseoleae</taxon>
        <taxon>Clitoria</taxon>
    </lineage>
</organism>
<dbReference type="Pfam" id="PF13456">
    <property type="entry name" value="RVT_3"/>
    <property type="match status" value="1"/>
</dbReference>
<dbReference type="Gene3D" id="3.30.420.10">
    <property type="entry name" value="Ribonuclease H-like superfamily/Ribonuclease H"/>
    <property type="match status" value="1"/>
</dbReference>
<dbReference type="GO" id="GO:0004523">
    <property type="term" value="F:RNA-DNA hybrid ribonuclease activity"/>
    <property type="evidence" value="ECO:0007669"/>
    <property type="project" value="InterPro"/>
</dbReference>
<reference evidence="2 3" key="1">
    <citation type="submission" date="2024-01" db="EMBL/GenBank/DDBJ databases">
        <title>The genomes of 5 underutilized Papilionoideae crops provide insights into root nodulation and disease resistance.</title>
        <authorList>
            <person name="Yuan L."/>
        </authorList>
    </citation>
    <scope>NUCLEOTIDE SEQUENCE [LARGE SCALE GENOMIC DNA]</scope>
    <source>
        <strain evidence="2">LY-2023</strain>
        <tissue evidence="2">Leaf</tissue>
    </source>
</reference>
<dbReference type="PANTHER" id="PTHR47723:SF13">
    <property type="entry name" value="PUTATIVE-RELATED"/>
    <property type="match status" value="1"/>
</dbReference>
<dbReference type="InterPro" id="IPR002156">
    <property type="entry name" value="RNaseH_domain"/>
</dbReference>
<protein>
    <recommendedName>
        <fullName evidence="1">RNase H type-1 domain-containing protein</fullName>
    </recommendedName>
</protein>
<dbReference type="InterPro" id="IPR036397">
    <property type="entry name" value="RNaseH_sf"/>
</dbReference>
<evidence type="ECO:0000313" key="3">
    <source>
        <dbReference type="Proteomes" id="UP001359559"/>
    </source>
</evidence>
<feature type="domain" description="RNase H type-1" evidence="1">
    <location>
        <begin position="1"/>
        <end position="72"/>
    </location>
</feature>
<keyword evidence="3" id="KW-1185">Reference proteome</keyword>
<evidence type="ECO:0000259" key="1">
    <source>
        <dbReference type="Pfam" id="PF13456"/>
    </source>
</evidence>
<dbReference type="Proteomes" id="UP001359559">
    <property type="component" value="Unassembled WGS sequence"/>
</dbReference>
<sequence>MAESRGKFEGIKMAKDLQWNKLNIQVDSTVIFQRVSQDMQGVIDDRSVLQAIKKILHNFEQTSIQYVYREAKSIDDHMNNIICDQSFGIKLFNYPPIKIMNELRNDSLRTLCCRFV</sequence>
<dbReference type="AlphaFoldDB" id="A0AAN9KJG2"/>
<accession>A0AAN9KJG2</accession>
<dbReference type="PANTHER" id="PTHR47723">
    <property type="entry name" value="OS05G0353850 PROTEIN"/>
    <property type="match status" value="1"/>
</dbReference>
<name>A0AAN9KJG2_CLITE</name>
<gene>
    <name evidence="2" type="ORF">RJT34_01475</name>
</gene>
<comment type="caution">
    <text evidence="2">The sequence shown here is derived from an EMBL/GenBank/DDBJ whole genome shotgun (WGS) entry which is preliminary data.</text>
</comment>
<dbReference type="EMBL" id="JAYKXN010000001">
    <property type="protein sequence ID" value="KAK7317338.1"/>
    <property type="molecule type" value="Genomic_DNA"/>
</dbReference>